<dbReference type="SUPFAM" id="SSF54427">
    <property type="entry name" value="NTF2-like"/>
    <property type="match status" value="2"/>
</dbReference>
<dbReference type="GO" id="GO:0016853">
    <property type="term" value="F:isomerase activity"/>
    <property type="evidence" value="ECO:0007669"/>
    <property type="project" value="UniProtKB-KW"/>
</dbReference>
<evidence type="ECO:0000313" key="4">
    <source>
        <dbReference type="Proteomes" id="UP000199515"/>
    </source>
</evidence>
<keyword evidence="4" id="KW-1185">Reference proteome</keyword>
<dbReference type="RefSeq" id="WP_091297692.1">
    <property type="nucleotide sequence ID" value="NZ_FNON01000011.1"/>
</dbReference>
<proteinExistence type="predicted"/>
<sequence>MTDVNYLADRVAVAETVAHFAWSQDLKDWAGLRAILADTVTMDVSEHLGAPSQELSADDFVVASQAMLEGFQSTHHSTSNVIVEVEGDHATYRSFVVAYHHVPADEVDWLVVRAFWHVDLQRIDNEWRLRRIRVVRKAPFAGNPELYAIAKGAAGKGGREVSASPDDVRAVPFRMAAAMSDRDVEKLVANYTDDFDCVMPVHPDRSFRGADQVRANYTTIFARYSNGLDARVIDSVVDGDRVWTEWEMVGTRADGVVETIRGTVIIRVEDGRAGAVRFYLDPVDAPDATAQLNILG</sequence>
<dbReference type="InterPro" id="IPR037401">
    <property type="entry name" value="SnoaL-like"/>
</dbReference>
<dbReference type="Pfam" id="PF12680">
    <property type="entry name" value="SnoaL_2"/>
    <property type="match status" value="1"/>
</dbReference>
<accession>A0A1H3RFU7</accession>
<keyword evidence="3" id="KW-0413">Isomerase</keyword>
<dbReference type="STRING" id="589385.SAMN05421504_11142"/>
<dbReference type="OrthoDB" id="7605094at2"/>
<dbReference type="Proteomes" id="UP000199515">
    <property type="component" value="Unassembled WGS sequence"/>
</dbReference>
<organism evidence="3 4">
    <name type="scientific">Amycolatopsis xylanica</name>
    <dbReference type="NCBI Taxonomy" id="589385"/>
    <lineage>
        <taxon>Bacteria</taxon>
        <taxon>Bacillati</taxon>
        <taxon>Actinomycetota</taxon>
        <taxon>Actinomycetes</taxon>
        <taxon>Pseudonocardiales</taxon>
        <taxon>Pseudonocardiaceae</taxon>
        <taxon>Amycolatopsis</taxon>
    </lineage>
</organism>
<evidence type="ECO:0000259" key="2">
    <source>
        <dbReference type="Pfam" id="PF13577"/>
    </source>
</evidence>
<dbReference type="EMBL" id="FNON01000011">
    <property type="protein sequence ID" value="SDZ24078.1"/>
    <property type="molecule type" value="Genomic_DNA"/>
</dbReference>
<protein>
    <submittedName>
        <fullName evidence="3">Ketosteroid isomerase-related protein</fullName>
    </submittedName>
</protein>
<dbReference type="Gene3D" id="3.10.450.50">
    <property type="match status" value="2"/>
</dbReference>
<feature type="domain" description="SnoaL-like" evidence="1">
    <location>
        <begin position="174"/>
        <end position="272"/>
    </location>
</feature>
<dbReference type="Pfam" id="PF13577">
    <property type="entry name" value="SnoaL_4"/>
    <property type="match status" value="1"/>
</dbReference>
<name>A0A1H3RFU7_9PSEU</name>
<feature type="domain" description="SnoaL-like" evidence="2">
    <location>
        <begin position="6"/>
        <end position="132"/>
    </location>
</feature>
<reference evidence="3 4" key="1">
    <citation type="submission" date="2016-10" db="EMBL/GenBank/DDBJ databases">
        <authorList>
            <person name="de Groot N.N."/>
        </authorList>
    </citation>
    <scope>NUCLEOTIDE SEQUENCE [LARGE SCALE GENOMIC DNA]</scope>
    <source>
        <strain evidence="3 4">CPCC 202699</strain>
    </source>
</reference>
<dbReference type="CDD" id="cd00531">
    <property type="entry name" value="NTF2_like"/>
    <property type="match status" value="1"/>
</dbReference>
<evidence type="ECO:0000313" key="3">
    <source>
        <dbReference type="EMBL" id="SDZ24078.1"/>
    </source>
</evidence>
<dbReference type="AlphaFoldDB" id="A0A1H3RFU7"/>
<dbReference type="InterPro" id="IPR032710">
    <property type="entry name" value="NTF2-like_dom_sf"/>
</dbReference>
<evidence type="ECO:0000259" key="1">
    <source>
        <dbReference type="Pfam" id="PF12680"/>
    </source>
</evidence>
<gene>
    <name evidence="3" type="ORF">SAMN05421504_11142</name>
</gene>